<evidence type="ECO:0000313" key="1">
    <source>
        <dbReference type="EMBL" id="EIW83653.1"/>
    </source>
</evidence>
<name>A0A5M3MWY3_CONPW</name>
<dbReference type="GeneID" id="19207413"/>
<feature type="non-terminal residue" evidence="1">
    <location>
        <position position="1"/>
    </location>
</feature>
<gene>
    <name evidence="1" type="ORF">CONPUDRAFT_50829</name>
</gene>
<evidence type="ECO:0000313" key="2">
    <source>
        <dbReference type="Proteomes" id="UP000053558"/>
    </source>
</evidence>
<dbReference type="KEGG" id="cput:CONPUDRAFT_50829"/>
<reference evidence="2" key="1">
    <citation type="journal article" date="2012" name="Science">
        <title>The Paleozoic origin of enzymatic lignin decomposition reconstructed from 31 fungal genomes.</title>
        <authorList>
            <person name="Floudas D."/>
            <person name="Binder M."/>
            <person name="Riley R."/>
            <person name="Barry K."/>
            <person name="Blanchette R.A."/>
            <person name="Henrissat B."/>
            <person name="Martinez A.T."/>
            <person name="Otillar R."/>
            <person name="Spatafora J.W."/>
            <person name="Yadav J.S."/>
            <person name="Aerts A."/>
            <person name="Benoit I."/>
            <person name="Boyd A."/>
            <person name="Carlson A."/>
            <person name="Copeland A."/>
            <person name="Coutinho P.M."/>
            <person name="de Vries R.P."/>
            <person name="Ferreira P."/>
            <person name="Findley K."/>
            <person name="Foster B."/>
            <person name="Gaskell J."/>
            <person name="Glotzer D."/>
            <person name="Gorecki P."/>
            <person name="Heitman J."/>
            <person name="Hesse C."/>
            <person name="Hori C."/>
            <person name="Igarashi K."/>
            <person name="Jurgens J.A."/>
            <person name="Kallen N."/>
            <person name="Kersten P."/>
            <person name="Kohler A."/>
            <person name="Kuees U."/>
            <person name="Kumar T.K.A."/>
            <person name="Kuo A."/>
            <person name="LaButti K."/>
            <person name="Larrondo L.F."/>
            <person name="Lindquist E."/>
            <person name="Ling A."/>
            <person name="Lombard V."/>
            <person name="Lucas S."/>
            <person name="Lundell T."/>
            <person name="Martin R."/>
            <person name="McLaughlin D.J."/>
            <person name="Morgenstern I."/>
            <person name="Morin E."/>
            <person name="Murat C."/>
            <person name="Nagy L.G."/>
            <person name="Nolan M."/>
            <person name="Ohm R.A."/>
            <person name="Patyshakuliyeva A."/>
            <person name="Rokas A."/>
            <person name="Ruiz-Duenas F.J."/>
            <person name="Sabat G."/>
            <person name="Salamov A."/>
            <person name="Samejima M."/>
            <person name="Schmutz J."/>
            <person name="Slot J.C."/>
            <person name="St John F."/>
            <person name="Stenlid J."/>
            <person name="Sun H."/>
            <person name="Sun S."/>
            <person name="Syed K."/>
            <person name="Tsang A."/>
            <person name="Wiebenga A."/>
            <person name="Young D."/>
            <person name="Pisabarro A."/>
            <person name="Eastwood D.C."/>
            <person name="Martin F."/>
            <person name="Cullen D."/>
            <person name="Grigoriev I.V."/>
            <person name="Hibbett D.S."/>
        </authorList>
    </citation>
    <scope>NUCLEOTIDE SEQUENCE [LARGE SCALE GENOMIC DNA]</scope>
    <source>
        <strain evidence="2">RWD-64-598 SS2</strain>
    </source>
</reference>
<evidence type="ECO:0008006" key="3">
    <source>
        <dbReference type="Google" id="ProtNLM"/>
    </source>
</evidence>
<dbReference type="EMBL" id="JH711575">
    <property type="protein sequence ID" value="EIW83653.1"/>
    <property type="molecule type" value="Genomic_DNA"/>
</dbReference>
<organism evidence="1 2">
    <name type="scientific">Coniophora puteana (strain RWD-64-598)</name>
    <name type="common">Brown rot fungus</name>
    <dbReference type="NCBI Taxonomy" id="741705"/>
    <lineage>
        <taxon>Eukaryota</taxon>
        <taxon>Fungi</taxon>
        <taxon>Dikarya</taxon>
        <taxon>Basidiomycota</taxon>
        <taxon>Agaricomycotina</taxon>
        <taxon>Agaricomycetes</taxon>
        <taxon>Agaricomycetidae</taxon>
        <taxon>Boletales</taxon>
        <taxon>Coniophorineae</taxon>
        <taxon>Coniophoraceae</taxon>
        <taxon>Coniophora</taxon>
    </lineage>
</organism>
<proteinExistence type="predicted"/>
<sequence length="101" mass="11777">LPVRTRHIALNAFLHRIRVVEDPYCTHCERGAEETIRHFLFDCPAWGRSRRVMVRETGRHAESLAYLLNEERGVRSLMKFINATGRFRGTYGELGRVKYSA</sequence>
<dbReference type="OrthoDB" id="2674711at2759"/>
<dbReference type="RefSeq" id="XP_007765318.1">
    <property type="nucleotide sequence ID" value="XM_007767128.1"/>
</dbReference>
<dbReference type="OMA" id="YCTHCER"/>
<keyword evidence="2" id="KW-1185">Reference proteome</keyword>
<dbReference type="AlphaFoldDB" id="A0A5M3MWY3"/>
<dbReference type="Proteomes" id="UP000053558">
    <property type="component" value="Unassembled WGS sequence"/>
</dbReference>
<accession>A0A5M3MWY3</accession>
<protein>
    <recommendedName>
        <fullName evidence="3">Reverse transcriptase zinc-binding domain-containing protein</fullName>
    </recommendedName>
</protein>
<comment type="caution">
    <text evidence="1">The sequence shown here is derived from an EMBL/GenBank/DDBJ whole genome shotgun (WGS) entry which is preliminary data.</text>
</comment>